<reference evidence="2 3" key="1">
    <citation type="submission" date="2016-05" db="EMBL/GenBank/DDBJ databases">
        <authorList>
            <person name="Lavstsen T."/>
            <person name="Jespersen J.S."/>
        </authorList>
    </citation>
    <scope>NUCLEOTIDE SEQUENCE [LARGE SCALE GENOMIC DNA]</scope>
    <source>
        <strain evidence="2 3">SM-5815</strain>
    </source>
</reference>
<dbReference type="Proteomes" id="UP000249614">
    <property type="component" value="Unassembled WGS sequence"/>
</dbReference>
<name>A0A2W6IFI0_STEMA</name>
<comment type="caution">
    <text evidence="2">The sequence shown here is derived from an EMBL/GenBank/DDBJ whole genome shotgun (WGS) entry which is preliminary data.</text>
</comment>
<evidence type="ECO:0000313" key="3">
    <source>
        <dbReference type="Proteomes" id="UP000249614"/>
    </source>
</evidence>
<evidence type="ECO:0000313" key="2">
    <source>
        <dbReference type="EMBL" id="PZS94307.1"/>
    </source>
</evidence>
<organism evidence="2 3">
    <name type="scientific">Stenotrophomonas maltophilia</name>
    <name type="common">Pseudomonas maltophilia</name>
    <name type="synonym">Xanthomonas maltophilia</name>
    <dbReference type="NCBI Taxonomy" id="40324"/>
    <lineage>
        <taxon>Bacteria</taxon>
        <taxon>Pseudomonadati</taxon>
        <taxon>Pseudomonadota</taxon>
        <taxon>Gammaproteobacteria</taxon>
        <taxon>Lysobacterales</taxon>
        <taxon>Lysobacteraceae</taxon>
        <taxon>Stenotrophomonas</taxon>
        <taxon>Stenotrophomonas maltophilia group</taxon>
    </lineage>
</organism>
<feature type="region of interest" description="Disordered" evidence="1">
    <location>
        <begin position="86"/>
        <end position="112"/>
    </location>
</feature>
<proteinExistence type="predicted"/>
<dbReference type="EMBL" id="LXXM01000101">
    <property type="protein sequence ID" value="PZS94307.1"/>
    <property type="molecule type" value="Genomic_DNA"/>
</dbReference>
<gene>
    <name evidence="2" type="ORF">A7X83_04835</name>
</gene>
<evidence type="ECO:0000256" key="1">
    <source>
        <dbReference type="SAM" id="MobiDB-lite"/>
    </source>
</evidence>
<dbReference type="RefSeq" id="WP_111111856.1">
    <property type="nucleotide sequence ID" value="NZ_LXXM01000101.1"/>
</dbReference>
<accession>A0A2W6IFI0</accession>
<sequence>MSAIPSPALQHAIALSLGGSVVRSDDLIDRVMEHGFQYRGYVSNAVAKAVRCGMILRVGEGLARNYRLNPDWKIDPTALAAAQAQRVRGPRPGTTGAQKAQSAAGGYKGPAFDKGPLTPSIGTVCQSQEDLEGELPPYLGGRLVDSLHNHFDRIFGGVE</sequence>
<dbReference type="AlphaFoldDB" id="A0A2W6IFI0"/>
<protein>
    <submittedName>
        <fullName evidence="2">Uncharacterized protein</fullName>
    </submittedName>
</protein>